<proteinExistence type="predicted"/>
<accession>A0AAN8DNW7</accession>
<evidence type="ECO:0000313" key="1">
    <source>
        <dbReference type="EMBL" id="KAK5926456.1"/>
    </source>
</evidence>
<dbReference type="Proteomes" id="UP001331515">
    <property type="component" value="Unassembled WGS sequence"/>
</dbReference>
<sequence length="69" mass="7863">MQTWEQPEPFGASRTWACWHPLLQEYRAGSVYFIMRGRLGNGQSHLLPLEPGHVGILSVRNTEQVVCIL</sequence>
<reference evidence="1 2" key="1">
    <citation type="journal article" date="2023" name="Mol. Biol. Evol.">
        <title>Genomics of Secondarily Temperate Adaptation in the Only Non-Antarctic Icefish.</title>
        <authorList>
            <person name="Rivera-Colon A.G."/>
            <person name="Rayamajhi N."/>
            <person name="Minhas B.F."/>
            <person name="Madrigal G."/>
            <person name="Bilyk K.T."/>
            <person name="Yoon V."/>
            <person name="Hune M."/>
            <person name="Gregory S."/>
            <person name="Cheng C.H.C."/>
            <person name="Catchen J.M."/>
        </authorList>
    </citation>
    <scope>NUCLEOTIDE SEQUENCE [LARGE SCALE GENOMIC DNA]</scope>
    <source>
        <tissue evidence="1">White muscle</tissue>
    </source>
</reference>
<gene>
    <name evidence="1" type="ORF">CgunFtcFv8_022027</name>
</gene>
<organism evidence="1 2">
    <name type="scientific">Champsocephalus gunnari</name>
    <name type="common">Mackerel icefish</name>
    <dbReference type="NCBI Taxonomy" id="52237"/>
    <lineage>
        <taxon>Eukaryota</taxon>
        <taxon>Metazoa</taxon>
        <taxon>Chordata</taxon>
        <taxon>Craniata</taxon>
        <taxon>Vertebrata</taxon>
        <taxon>Euteleostomi</taxon>
        <taxon>Actinopterygii</taxon>
        <taxon>Neopterygii</taxon>
        <taxon>Teleostei</taxon>
        <taxon>Neoteleostei</taxon>
        <taxon>Acanthomorphata</taxon>
        <taxon>Eupercaria</taxon>
        <taxon>Perciformes</taxon>
        <taxon>Notothenioidei</taxon>
        <taxon>Channichthyidae</taxon>
        <taxon>Champsocephalus</taxon>
    </lineage>
</organism>
<dbReference type="EMBL" id="JAURVH010001519">
    <property type="protein sequence ID" value="KAK5926456.1"/>
    <property type="molecule type" value="Genomic_DNA"/>
</dbReference>
<keyword evidence="2" id="KW-1185">Reference proteome</keyword>
<dbReference type="AlphaFoldDB" id="A0AAN8DNW7"/>
<protein>
    <submittedName>
        <fullName evidence="1">Uncharacterized protein</fullName>
    </submittedName>
</protein>
<comment type="caution">
    <text evidence="1">The sequence shown here is derived from an EMBL/GenBank/DDBJ whole genome shotgun (WGS) entry which is preliminary data.</text>
</comment>
<name>A0AAN8DNW7_CHAGU</name>
<evidence type="ECO:0000313" key="2">
    <source>
        <dbReference type="Proteomes" id="UP001331515"/>
    </source>
</evidence>